<keyword evidence="4" id="KW-0808">Transferase</keyword>
<dbReference type="EMBL" id="RAPN01000001">
    <property type="protein sequence ID" value="RKD92354.1"/>
    <property type="molecule type" value="Genomic_DNA"/>
</dbReference>
<dbReference type="OrthoDB" id="9813151at2"/>
<evidence type="ECO:0000313" key="9">
    <source>
        <dbReference type="EMBL" id="RKD92354.1"/>
    </source>
</evidence>
<comment type="catalytic activity">
    <reaction evidence="1">
        <text>ATP + protein L-histidine = ADP + protein N-phospho-L-histidine.</text>
        <dbReference type="EC" id="2.7.13.3"/>
    </reaction>
</comment>
<dbReference type="InterPro" id="IPR003661">
    <property type="entry name" value="HisK_dim/P_dom"/>
</dbReference>
<dbReference type="GO" id="GO:0016036">
    <property type="term" value="P:cellular response to phosphate starvation"/>
    <property type="evidence" value="ECO:0007669"/>
    <property type="project" value="TreeGrafter"/>
</dbReference>
<keyword evidence="6" id="KW-0902">Two-component regulatory system</keyword>
<evidence type="ECO:0000256" key="7">
    <source>
        <dbReference type="SAM" id="Phobius"/>
    </source>
</evidence>
<dbReference type="Gene3D" id="1.10.287.130">
    <property type="match status" value="1"/>
</dbReference>
<feature type="domain" description="Histidine kinase" evidence="8">
    <location>
        <begin position="126"/>
        <end position="344"/>
    </location>
</feature>
<dbReference type="SMART" id="SM00388">
    <property type="entry name" value="HisKA"/>
    <property type="match status" value="1"/>
</dbReference>
<protein>
    <recommendedName>
        <fullName evidence="2">histidine kinase</fullName>
        <ecNumber evidence="2">2.7.13.3</ecNumber>
    </recommendedName>
</protein>
<evidence type="ECO:0000259" key="8">
    <source>
        <dbReference type="PROSITE" id="PS50109"/>
    </source>
</evidence>
<dbReference type="InterPro" id="IPR036097">
    <property type="entry name" value="HisK_dim/P_sf"/>
</dbReference>
<dbReference type="Proteomes" id="UP000283387">
    <property type="component" value="Unassembled WGS sequence"/>
</dbReference>
<dbReference type="CDD" id="cd00082">
    <property type="entry name" value="HisKA"/>
    <property type="match status" value="1"/>
</dbReference>
<organism evidence="9 10">
    <name type="scientific">Mangrovibacterium diazotrophicum</name>
    <dbReference type="NCBI Taxonomy" id="1261403"/>
    <lineage>
        <taxon>Bacteria</taxon>
        <taxon>Pseudomonadati</taxon>
        <taxon>Bacteroidota</taxon>
        <taxon>Bacteroidia</taxon>
        <taxon>Marinilabiliales</taxon>
        <taxon>Prolixibacteraceae</taxon>
        <taxon>Mangrovibacterium</taxon>
    </lineage>
</organism>
<sequence length="344" mass="39725">MKTYPIRRLALYLTILITGLCAIEAVVLTVIPMPVFFKIVLILGLLVAVYFLSVSFLTRYINDKIEPIYKVIREIPLQGKAVKNPQQPSNEIADVHKEVEQWAKNQTQEITRLKDLERYRKEFVGNVSHELKTPIFNIQGYILTLLEGGLDDPKINMLYLKRTEKSIDRMISIVEDLESITKLESGVLRLRVESFDFVKLVDDVIEMEQMMANERKIQLLFERPEKPVKVRADKKRIMEVMTNLVANGIKYGRQKGFVKVTFYDLKDHLMVEVMDNGIGIDKSDLPRIFERFYRVDKSRSREQGGTGLGLSIVKHIIEAHKQTINVKSEVDEGTTFTFTLEKSK</sequence>
<dbReference type="PANTHER" id="PTHR45453:SF1">
    <property type="entry name" value="PHOSPHATE REGULON SENSOR PROTEIN PHOR"/>
    <property type="match status" value="1"/>
</dbReference>
<keyword evidence="7" id="KW-1133">Transmembrane helix</keyword>
<evidence type="ECO:0000313" key="10">
    <source>
        <dbReference type="Proteomes" id="UP000283387"/>
    </source>
</evidence>
<keyword evidence="5 9" id="KW-0418">Kinase</keyword>
<dbReference type="EC" id="2.7.13.3" evidence="2"/>
<dbReference type="PROSITE" id="PS50109">
    <property type="entry name" value="HIS_KIN"/>
    <property type="match status" value="1"/>
</dbReference>
<dbReference type="GO" id="GO:0000155">
    <property type="term" value="F:phosphorelay sensor kinase activity"/>
    <property type="evidence" value="ECO:0007669"/>
    <property type="project" value="InterPro"/>
</dbReference>
<dbReference type="SMART" id="SM00387">
    <property type="entry name" value="HATPase_c"/>
    <property type="match status" value="1"/>
</dbReference>
<evidence type="ECO:0000256" key="6">
    <source>
        <dbReference type="ARBA" id="ARBA00023012"/>
    </source>
</evidence>
<accession>A0A419WAA9</accession>
<dbReference type="InterPro" id="IPR003594">
    <property type="entry name" value="HATPase_dom"/>
</dbReference>
<name>A0A419WAA9_9BACT</name>
<dbReference type="FunFam" id="3.30.565.10:FF:000006">
    <property type="entry name" value="Sensor histidine kinase WalK"/>
    <property type="match status" value="1"/>
</dbReference>
<dbReference type="InterPro" id="IPR004358">
    <property type="entry name" value="Sig_transdc_His_kin-like_C"/>
</dbReference>
<keyword evidence="7" id="KW-0812">Transmembrane</keyword>
<dbReference type="PRINTS" id="PR00344">
    <property type="entry name" value="BCTRLSENSOR"/>
</dbReference>
<keyword evidence="10" id="KW-1185">Reference proteome</keyword>
<dbReference type="PANTHER" id="PTHR45453">
    <property type="entry name" value="PHOSPHATE REGULON SENSOR PROTEIN PHOR"/>
    <property type="match status" value="1"/>
</dbReference>
<dbReference type="InterPro" id="IPR050351">
    <property type="entry name" value="BphY/WalK/GraS-like"/>
</dbReference>
<reference evidence="9 10" key="1">
    <citation type="submission" date="2018-09" db="EMBL/GenBank/DDBJ databases">
        <title>Genomic Encyclopedia of Archaeal and Bacterial Type Strains, Phase II (KMG-II): from individual species to whole genera.</title>
        <authorList>
            <person name="Goeker M."/>
        </authorList>
    </citation>
    <scope>NUCLEOTIDE SEQUENCE [LARGE SCALE GENOMIC DNA]</scope>
    <source>
        <strain evidence="9 10">DSM 27148</strain>
    </source>
</reference>
<gene>
    <name evidence="9" type="ORF">BC643_2725</name>
</gene>
<dbReference type="SUPFAM" id="SSF55874">
    <property type="entry name" value="ATPase domain of HSP90 chaperone/DNA topoisomerase II/histidine kinase"/>
    <property type="match status" value="1"/>
</dbReference>
<comment type="caution">
    <text evidence="9">The sequence shown here is derived from an EMBL/GenBank/DDBJ whole genome shotgun (WGS) entry which is preliminary data.</text>
</comment>
<keyword evidence="3" id="KW-0597">Phosphoprotein</keyword>
<dbReference type="Pfam" id="PF02518">
    <property type="entry name" value="HATPase_c"/>
    <property type="match status" value="1"/>
</dbReference>
<evidence type="ECO:0000256" key="4">
    <source>
        <dbReference type="ARBA" id="ARBA00022679"/>
    </source>
</evidence>
<dbReference type="Pfam" id="PF00512">
    <property type="entry name" value="HisKA"/>
    <property type="match status" value="1"/>
</dbReference>
<evidence type="ECO:0000256" key="5">
    <source>
        <dbReference type="ARBA" id="ARBA00022777"/>
    </source>
</evidence>
<evidence type="ECO:0000256" key="3">
    <source>
        <dbReference type="ARBA" id="ARBA00022553"/>
    </source>
</evidence>
<dbReference type="InterPro" id="IPR005467">
    <property type="entry name" value="His_kinase_dom"/>
</dbReference>
<evidence type="ECO:0000256" key="2">
    <source>
        <dbReference type="ARBA" id="ARBA00012438"/>
    </source>
</evidence>
<keyword evidence="7" id="KW-0472">Membrane</keyword>
<dbReference type="GO" id="GO:0005886">
    <property type="term" value="C:plasma membrane"/>
    <property type="evidence" value="ECO:0007669"/>
    <property type="project" value="TreeGrafter"/>
</dbReference>
<proteinExistence type="predicted"/>
<dbReference type="InterPro" id="IPR036890">
    <property type="entry name" value="HATPase_C_sf"/>
</dbReference>
<dbReference type="AlphaFoldDB" id="A0A419WAA9"/>
<evidence type="ECO:0000256" key="1">
    <source>
        <dbReference type="ARBA" id="ARBA00000085"/>
    </source>
</evidence>
<dbReference type="RefSeq" id="WP_120273575.1">
    <property type="nucleotide sequence ID" value="NZ_RAPN01000001.1"/>
</dbReference>
<feature type="transmembrane region" description="Helical" evidence="7">
    <location>
        <begin position="35"/>
        <end position="57"/>
    </location>
</feature>
<dbReference type="SUPFAM" id="SSF47384">
    <property type="entry name" value="Homodimeric domain of signal transducing histidine kinase"/>
    <property type="match status" value="1"/>
</dbReference>
<dbReference type="Gene3D" id="3.30.565.10">
    <property type="entry name" value="Histidine kinase-like ATPase, C-terminal domain"/>
    <property type="match status" value="1"/>
</dbReference>
<dbReference type="CDD" id="cd00075">
    <property type="entry name" value="HATPase"/>
    <property type="match status" value="1"/>
</dbReference>
<dbReference type="GO" id="GO:0004721">
    <property type="term" value="F:phosphoprotein phosphatase activity"/>
    <property type="evidence" value="ECO:0007669"/>
    <property type="project" value="TreeGrafter"/>
</dbReference>